<comment type="caution">
    <text evidence="1">The sequence shown here is derived from an EMBL/GenBank/DDBJ whole genome shotgun (WGS) entry which is preliminary data.</text>
</comment>
<protein>
    <submittedName>
        <fullName evidence="1">Uncharacterized protein</fullName>
    </submittedName>
</protein>
<gene>
    <name evidence="1" type="ORF">EV212_10235</name>
</gene>
<evidence type="ECO:0000313" key="1">
    <source>
        <dbReference type="EMBL" id="TCO85721.1"/>
    </source>
</evidence>
<keyword evidence="2" id="KW-1185">Reference proteome</keyword>
<sequence>MYRRILTKPRKWDEESLALATKEELVADLLLRKSQLKNRKKSIMPWDRHFLKREIYWIGVVNKELELRREWTVES</sequence>
<proteinExistence type="predicted"/>
<accession>A0A4R2LYV4</accession>
<dbReference type="AlphaFoldDB" id="A0A4R2LYV4"/>
<name>A0A4R2LYV4_9FIRM</name>
<dbReference type="Proteomes" id="UP000295711">
    <property type="component" value="Unassembled WGS sequence"/>
</dbReference>
<organism evidence="1 2">
    <name type="scientific">Frisingicoccus caecimuris</name>
    <dbReference type="NCBI Taxonomy" id="1796636"/>
    <lineage>
        <taxon>Bacteria</taxon>
        <taxon>Bacillati</taxon>
        <taxon>Bacillota</taxon>
        <taxon>Clostridia</taxon>
        <taxon>Lachnospirales</taxon>
        <taxon>Lachnospiraceae</taxon>
        <taxon>Frisingicoccus</taxon>
    </lineage>
</organism>
<evidence type="ECO:0000313" key="2">
    <source>
        <dbReference type="Proteomes" id="UP000295711"/>
    </source>
</evidence>
<dbReference type="EMBL" id="SLXA01000002">
    <property type="protein sequence ID" value="TCO85721.1"/>
    <property type="molecule type" value="Genomic_DNA"/>
</dbReference>
<dbReference type="RefSeq" id="WP_132088387.1">
    <property type="nucleotide sequence ID" value="NZ_JANKAQ010000001.1"/>
</dbReference>
<reference evidence="1 2" key="1">
    <citation type="submission" date="2019-03" db="EMBL/GenBank/DDBJ databases">
        <title>Genomic Encyclopedia of Type Strains, Phase IV (KMG-IV): sequencing the most valuable type-strain genomes for metagenomic binning, comparative biology and taxonomic classification.</title>
        <authorList>
            <person name="Goeker M."/>
        </authorList>
    </citation>
    <scope>NUCLEOTIDE SEQUENCE [LARGE SCALE GENOMIC DNA]</scope>
    <source>
        <strain evidence="1 2">DSM 28559</strain>
    </source>
</reference>